<dbReference type="InterPro" id="IPR007484">
    <property type="entry name" value="Peptidase_M28"/>
</dbReference>
<evidence type="ECO:0000256" key="3">
    <source>
        <dbReference type="ARBA" id="ARBA00004555"/>
    </source>
</evidence>
<dbReference type="Pfam" id="PF02225">
    <property type="entry name" value="PA"/>
    <property type="match status" value="1"/>
</dbReference>
<evidence type="ECO:0000256" key="13">
    <source>
        <dbReference type="ARBA" id="ARBA00022833"/>
    </source>
</evidence>
<accession>A0A0N9U5Q4</accession>
<evidence type="ECO:0000259" key="21">
    <source>
        <dbReference type="Pfam" id="PF02225"/>
    </source>
</evidence>
<dbReference type="Pfam" id="PF04389">
    <property type="entry name" value="Peptidase_M28"/>
    <property type="match status" value="1"/>
</dbReference>
<evidence type="ECO:0000256" key="11">
    <source>
        <dbReference type="ARBA" id="ARBA00022801"/>
    </source>
</evidence>
<evidence type="ECO:0000256" key="9">
    <source>
        <dbReference type="ARBA" id="ARBA00022723"/>
    </source>
</evidence>
<evidence type="ECO:0000256" key="8">
    <source>
        <dbReference type="ARBA" id="ARBA00022670"/>
    </source>
</evidence>
<dbReference type="InterPro" id="IPR039866">
    <property type="entry name" value="CPQ"/>
</dbReference>
<evidence type="ECO:0000256" key="12">
    <source>
        <dbReference type="ARBA" id="ARBA00022824"/>
    </source>
</evidence>
<evidence type="ECO:0000256" key="18">
    <source>
        <dbReference type="ARBA" id="ARBA00023228"/>
    </source>
</evidence>
<dbReference type="InterPro" id="IPR003137">
    <property type="entry name" value="PA_domain"/>
</dbReference>
<dbReference type="Gene3D" id="3.50.30.30">
    <property type="match status" value="1"/>
</dbReference>
<evidence type="ECO:0000313" key="24">
    <source>
        <dbReference type="Proteomes" id="UP000058074"/>
    </source>
</evidence>
<keyword evidence="11" id="KW-0378">Hydrolase</keyword>
<evidence type="ECO:0000256" key="15">
    <source>
        <dbReference type="ARBA" id="ARBA00023049"/>
    </source>
</evidence>
<evidence type="ECO:0000256" key="19">
    <source>
        <dbReference type="ARBA" id="ARBA00025833"/>
    </source>
</evidence>
<evidence type="ECO:0000259" key="22">
    <source>
        <dbReference type="Pfam" id="PF04389"/>
    </source>
</evidence>
<dbReference type="GO" id="GO:0046872">
    <property type="term" value="F:metal ion binding"/>
    <property type="evidence" value="ECO:0007669"/>
    <property type="project" value="UniProtKB-KW"/>
</dbReference>
<evidence type="ECO:0000256" key="1">
    <source>
        <dbReference type="ARBA" id="ARBA00004240"/>
    </source>
</evidence>
<dbReference type="GO" id="GO:0004180">
    <property type="term" value="F:carboxypeptidase activity"/>
    <property type="evidence" value="ECO:0007669"/>
    <property type="project" value="UniProtKB-KW"/>
</dbReference>
<dbReference type="Gene3D" id="3.40.630.10">
    <property type="entry name" value="Zn peptidases"/>
    <property type="match status" value="1"/>
</dbReference>
<evidence type="ECO:0000256" key="4">
    <source>
        <dbReference type="ARBA" id="ARBA00004613"/>
    </source>
</evidence>
<keyword evidence="16" id="KW-0865">Zymogen</keyword>
<dbReference type="GO" id="GO:0005764">
    <property type="term" value="C:lysosome"/>
    <property type="evidence" value="ECO:0007669"/>
    <property type="project" value="UniProtKB-SubCell"/>
</dbReference>
<evidence type="ECO:0000256" key="20">
    <source>
        <dbReference type="ARBA" id="ARBA00033328"/>
    </source>
</evidence>
<keyword evidence="7" id="KW-0121">Carboxypeptidase</keyword>
<evidence type="ECO:0000256" key="2">
    <source>
        <dbReference type="ARBA" id="ARBA00004371"/>
    </source>
</evidence>
<keyword evidence="17" id="KW-0325">Glycoprotein</keyword>
<evidence type="ECO:0000256" key="7">
    <source>
        <dbReference type="ARBA" id="ARBA00022645"/>
    </source>
</evidence>
<name>A0A0N9U5Q4_SPHMC</name>
<evidence type="ECO:0000256" key="17">
    <source>
        <dbReference type="ARBA" id="ARBA00023180"/>
    </source>
</evidence>
<organism evidence="23 24">
    <name type="scientific">Sphingopyxis macrogoltabida</name>
    <name type="common">Sphingomonas macrogoltabidus</name>
    <dbReference type="NCBI Taxonomy" id="33050"/>
    <lineage>
        <taxon>Bacteria</taxon>
        <taxon>Pseudomonadati</taxon>
        <taxon>Pseudomonadota</taxon>
        <taxon>Alphaproteobacteria</taxon>
        <taxon>Sphingomonadales</taxon>
        <taxon>Sphingomonadaceae</taxon>
        <taxon>Sphingopyxis</taxon>
    </lineage>
</organism>
<comment type="subunit">
    <text evidence="19">Homodimer. The monomeric form is inactive while the homodimer is active.</text>
</comment>
<dbReference type="PANTHER" id="PTHR12053">
    <property type="entry name" value="PROTEASE FAMILY M28 PLASMA GLUTAMATE CARBOXYPEPTIDASE-RELATED"/>
    <property type="match status" value="1"/>
</dbReference>
<dbReference type="KEGG" id="smag:AN936_09150"/>
<evidence type="ECO:0000256" key="10">
    <source>
        <dbReference type="ARBA" id="ARBA00022729"/>
    </source>
</evidence>
<sequence length="491" mass="51426">MGAGLAIGACTRGSDRYDSGMKTMPSFARLAGIATLLLTTASASASLPPPPTAVDLAQRGDDIAWSITEDLTTEIGPRMAGTEAEAAARRWAAARLQSMGFANVREEQFDMPVWVRGAEEASLTSPFLPQKLAIATLGNSASTGPKGIEGEIAYFATYDELVAAPSGQVKGKIVFIDHQMKAAQDGSGYGQYGRARFTGANVAAKKGAVAVVIRSIGTDSHRVPHTGGTNFEAGVTPIPAGALSNPDADQLVRQWHRAQRLANPATANEDAEPLRMKLVLTPRNLGTKHSGNVIAEVVGSDPAASPVIIACHLDSWDQGTGAIDDAAGCGIITAAAKHVMAAGQPRRTIRLLWAGAEEVGVFGGKAYFEAHGREQHAVAMESDFGADRIWRVDFKLPDSAKLLSHRIALAVAPFGVTMGQHPAGGGADVGALIAAGVPALDLQQDGTRYFDLHHTPDDTLDKVDPAQLRQNVVVWTAVLAILANSSDAELP</sequence>
<keyword evidence="9" id="KW-0479">Metal-binding</keyword>
<evidence type="ECO:0000256" key="16">
    <source>
        <dbReference type="ARBA" id="ARBA00023145"/>
    </source>
</evidence>
<keyword evidence="13" id="KW-0862">Zinc</keyword>
<dbReference type="EMBL" id="CP012700">
    <property type="protein sequence ID" value="ALH80530.1"/>
    <property type="molecule type" value="Genomic_DNA"/>
</dbReference>
<keyword evidence="8" id="KW-0645">Protease</keyword>
<feature type="domain" description="PA" evidence="21">
    <location>
        <begin position="163"/>
        <end position="251"/>
    </location>
</feature>
<dbReference type="PATRIC" id="fig|33050.5.peg.1899"/>
<evidence type="ECO:0000256" key="5">
    <source>
        <dbReference type="ARBA" id="ARBA00014116"/>
    </source>
</evidence>
<protein>
    <recommendedName>
        <fullName evidence="5">Carboxypeptidase Q</fullName>
    </recommendedName>
    <alternativeName>
        <fullName evidence="20">Plasma glutamate carboxypeptidase</fullName>
    </alternativeName>
</protein>
<keyword evidence="12" id="KW-0256">Endoplasmic reticulum</keyword>
<evidence type="ECO:0000256" key="6">
    <source>
        <dbReference type="ARBA" id="ARBA00022525"/>
    </source>
</evidence>
<dbReference type="SUPFAM" id="SSF53187">
    <property type="entry name" value="Zn-dependent exopeptidases"/>
    <property type="match status" value="1"/>
</dbReference>
<keyword evidence="6" id="KW-0964">Secreted</keyword>
<dbReference type="PANTHER" id="PTHR12053:SF3">
    <property type="entry name" value="CARBOXYPEPTIDASE Q"/>
    <property type="match status" value="1"/>
</dbReference>
<dbReference type="GO" id="GO:0006508">
    <property type="term" value="P:proteolysis"/>
    <property type="evidence" value="ECO:0007669"/>
    <property type="project" value="UniProtKB-KW"/>
</dbReference>
<dbReference type="GO" id="GO:0005576">
    <property type="term" value="C:extracellular region"/>
    <property type="evidence" value="ECO:0007669"/>
    <property type="project" value="UniProtKB-SubCell"/>
</dbReference>
<feature type="domain" description="Peptidase M28" evidence="22">
    <location>
        <begin position="292"/>
        <end position="474"/>
    </location>
</feature>
<reference evidence="23 24" key="1">
    <citation type="journal article" date="2015" name="Genome Announc.">
        <title>Complete Genome Sequence of Polypropylene Glycol- and Polyethylene Glycol-Degrading Sphingopyxis macrogoltabida Strain EY-1.</title>
        <authorList>
            <person name="Ohtsubo Y."/>
            <person name="Nagata Y."/>
            <person name="Numata M."/>
            <person name="Tsuchikane K."/>
            <person name="Hosoyama A."/>
            <person name="Yamazoe A."/>
            <person name="Tsuda M."/>
            <person name="Fujita N."/>
            <person name="Kawai F."/>
        </authorList>
    </citation>
    <scope>NUCLEOTIDE SEQUENCE [LARGE SCALE GENOMIC DNA]</scope>
    <source>
        <strain evidence="23 24">EY-1</strain>
    </source>
</reference>
<keyword evidence="18" id="KW-0458">Lysosome</keyword>
<evidence type="ECO:0000313" key="23">
    <source>
        <dbReference type="EMBL" id="ALH80530.1"/>
    </source>
</evidence>
<comment type="subcellular location">
    <subcellularLocation>
        <location evidence="1">Endoplasmic reticulum</location>
    </subcellularLocation>
    <subcellularLocation>
        <location evidence="3">Golgi apparatus</location>
    </subcellularLocation>
    <subcellularLocation>
        <location evidence="2">Lysosome</location>
    </subcellularLocation>
    <subcellularLocation>
        <location evidence="4">Secreted</location>
    </subcellularLocation>
</comment>
<evidence type="ECO:0000256" key="14">
    <source>
        <dbReference type="ARBA" id="ARBA00023034"/>
    </source>
</evidence>
<dbReference type="GO" id="GO:0070573">
    <property type="term" value="F:metallodipeptidase activity"/>
    <property type="evidence" value="ECO:0007669"/>
    <property type="project" value="InterPro"/>
</dbReference>
<keyword evidence="15" id="KW-0482">Metalloprotease</keyword>
<gene>
    <name evidence="23" type="ORF">AN936_09150</name>
</gene>
<keyword evidence="10" id="KW-0732">Signal</keyword>
<keyword evidence="14" id="KW-0333">Golgi apparatus</keyword>
<dbReference type="Proteomes" id="UP000058074">
    <property type="component" value="Chromosome"/>
</dbReference>
<proteinExistence type="predicted"/>
<dbReference type="AlphaFoldDB" id="A0A0N9U5Q4"/>